<reference evidence="1 2" key="1">
    <citation type="journal article" date="2017" name="Nature">
        <title>The Apostasia genome and the evolution of orchids.</title>
        <authorList>
            <person name="Zhang G.Q."/>
            <person name="Liu K.W."/>
            <person name="Li Z."/>
            <person name="Lohaus R."/>
            <person name="Hsiao Y.Y."/>
            <person name="Niu S.C."/>
            <person name="Wang J.Y."/>
            <person name="Lin Y.C."/>
            <person name="Xu Q."/>
            <person name="Chen L.J."/>
            <person name="Yoshida K."/>
            <person name="Fujiwara S."/>
            <person name="Wang Z.W."/>
            <person name="Zhang Y.Q."/>
            <person name="Mitsuda N."/>
            <person name="Wang M."/>
            <person name="Liu G.H."/>
            <person name="Pecoraro L."/>
            <person name="Huang H.X."/>
            <person name="Xiao X.J."/>
            <person name="Lin M."/>
            <person name="Wu X.Y."/>
            <person name="Wu W.L."/>
            <person name="Chen Y.Y."/>
            <person name="Chang S.B."/>
            <person name="Sakamoto S."/>
            <person name="Ohme-Takagi M."/>
            <person name="Yagi M."/>
            <person name="Zeng S.J."/>
            <person name="Shen C.Y."/>
            <person name="Yeh C.M."/>
            <person name="Luo Y.B."/>
            <person name="Tsai W.C."/>
            <person name="Van de Peer Y."/>
            <person name="Liu Z.J."/>
        </authorList>
    </citation>
    <scope>NUCLEOTIDE SEQUENCE [LARGE SCALE GENOMIC DNA]</scope>
    <source>
        <strain evidence="2">cv. Shenzhen</strain>
        <tissue evidence="1">Stem</tissue>
    </source>
</reference>
<keyword evidence="2" id="KW-1185">Reference proteome</keyword>
<accession>A0A2I0A4R9</accession>
<dbReference type="Proteomes" id="UP000236161">
    <property type="component" value="Unassembled WGS sequence"/>
</dbReference>
<protein>
    <submittedName>
        <fullName evidence="1">Uncharacterized protein</fullName>
    </submittedName>
</protein>
<dbReference type="STRING" id="1088818.A0A2I0A4R9"/>
<gene>
    <name evidence="1" type="ORF">AXF42_Ash013746</name>
</gene>
<dbReference type="AlphaFoldDB" id="A0A2I0A4R9"/>
<dbReference type="EMBL" id="KZ452023">
    <property type="protein sequence ID" value="PKA50531.1"/>
    <property type="molecule type" value="Genomic_DNA"/>
</dbReference>
<name>A0A2I0A4R9_9ASPA</name>
<sequence length="215" mass="24115">MDLEATKVELSELASIVANKCSQAGFQCLKEMSGLHKPQVQTTHVNDGSTGSCLTSCEEALKEPDMHKTCIGLRTYHSDSSLQSHQRSGVLKYEQIQASGMEDLKKNKMNISSLFTEIDEPTKGDPPIFSMNSRTQEPKISCHIAYDHRKGADSKYPHFEHPYNRTYDRKSALQDKGKQPIEYGFSSLTPNLDLNMQVFGEDSEGNKQFDLNGYV</sequence>
<organism evidence="1 2">
    <name type="scientific">Apostasia shenzhenica</name>
    <dbReference type="NCBI Taxonomy" id="1088818"/>
    <lineage>
        <taxon>Eukaryota</taxon>
        <taxon>Viridiplantae</taxon>
        <taxon>Streptophyta</taxon>
        <taxon>Embryophyta</taxon>
        <taxon>Tracheophyta</taxon>
        <taxon>Spermatophyta</taxon>
        <taxon>Magnoliopsida</taxon>
        <taxon>Liliopsida</taxon>
        <taxon>Asparagales</taxon>
        <taxon>Orchidaceae</taxon>
        <taxon>Apostasioideae</taxon>
        <taxon>Apostasia</taxon>
    </lineage>
</organism>
<proteinExistence type="predicted"/>
<evidence type="ECO:0000313" key="2">
    <source>
        <dbReference type="Proteomes" id="UP000236161"/>
    </source>
</evidence>
<evidence type="ECO:0000313" key="1">
    <source>
        <dbReference type="EMBL" id="PKA50531.1"/>
    </source>
</evidence>